<evidence type="ECO:0000256" key="1">
    <source>
        <dbReference type="SAM" id="SignalP"/>
    </source>
</evidence>
<evidence type="ECO:0000313" key="4">
    <source>
        <dbReference type="Proteomes" id="UP000631521"/>
    </source>
</evidence>
<protein>
    <submittedName>
        <fullName evidence="3">DUF4398 domain-containing protein</fullName>
    </submittedName>
</protein>
<dbReference type="Gene3D" id="1.20.1270.390">
    <property type="match status" value="1"/>
</dbReference>
<accession>A0A9E6THH0</accession>
<name>A0A9E6THH0_9PSED</name>
<dbReference type="Pfam" id="PF14346">
    <property type="entry name" value="DUF4398"/>
    <property type="match status" value="1"/>
</dbReference>
<dbReference type="KEGG" id="phv:HU739_007550"/>
<dbReference type="InterPro" id="IPR025511">
    <property type="entry name" value="DUF4398"/>
</dbReference>
<sequence>MSIHHVRRRALRWSFLLAGTVLLSACASAPAPDEQVSLARNALNRAVSAGATQYAPVPMRTAQDKTMQMERALGEKNYGQARGLAEQIEVDAALAERMARTAKLQKELQAAQAGLQVLKQEMLQAPNAGLTPATTLSN</sequence>
<dbReference type="AlphaFoldDB" id="A0A9E6THH0"/>
<keyword evidence="4" id="KW-1185">Reference proteome</keyword>
<dbReference type="Proteomes" id="UP000631521">
    <property type="component" value="Chromosome"/>
</dbReference>
<organism evidence="3 4">
    <name type="scientific">Pseudomonas hamedanensis</name>
    <dbReference type="NCBI Taxonomy" id="2745504"/>
    <lineage>
        <taxon>Bacteria</taxon>
        <taxon>Pseudomonadati</taxon>
        <taxon>Pseudomonadota</taxon>
        <taxon>Gammaproteobacteria</taxon>
        <taxon>Pseudomonadales</taxon>
        <taxon>Pseudomonadaceae</taxon>
        <taxon>Pseudomonas</taxon>
    </lineage>
</organism>
<dbReference type="InterPro" id="IPR006311">
    <property type="entry name" value="TAT_signal"/>
</dbReference>
<gene>
    <name evidence="3" type="ORF">HU739_007550</name>
</gene>
<feature type="domain" description="DUF4398" evidence="2">
    <location>
        <begin position="35"/>
        <end position="111"/>
    </location>
</feature>
<dbReference type="PROSITE" id="PS51318">
    <property type="entry name" value="TAT"/>
    <property type="match status" value="1"/>
</dbReference>
<dbReference type="PROSITE" id="PS51257">
    <property type="entry name" value="PROKAR_LIPOPROTEIN"/>
    <property type="match status" value="1"/>
</dbReference>
<dbReference type="EMBL" id="CP077091">
    <property type="protein sequence ID" value="QXI18846.1"/>
    <property type="molecule type" value="Genomic_DNA"/>
</dbReference>
<evidence type="ECO:0000259" key="2">
    <source>
        <dbReference type="Pfam" id="PF14346"/>
    </source>
</evidence>
<dbReference type="RefSeq" id="WP_186552264.1">
    <property type="nucleotide sequence ID" value="NZ_CP077091.1"/>
</dbReference>
<reference evidence="3 4" key="1">
    <citation type="journal article" date="2020" name="Microorganisms">
        <title>Reliable Identification of Environmental Pseudomonas Isolates Using the rpoD Gene.</title>
        <authorList>
            <consortium name="The Broad Institute Genome Sequencing Platform"/>
            <person name="Girard L."/>
            <person name="Lood C."/>
            <person name="Rokni-Zadeh H."/>
            <person name="van Noort V."/>
            <person name="Lavigne R."/>
            <person name="De Mot R."/>
        </authorList>
    </citation>
    <scope>NUCLEOTIDE SEQUENCE [LARGE SCALE GENOMIC DNA]</scope>
    <source>
        <strain evidence="3 4">SWRI65</strain>
    </source>
</reference>
<keyword evidence="1" id="KW-0732">Signal</keyword>
<proteinExistence type="predicted"/>
<feature type="chain" id="PRO_5039139399" evidence="1">
    <location>
        <begin position="32"/>
        <end position="138"/>
    </location>
</feature>
<feature type="signal peptide" evidence="1">
    <location>
        <begin position="1"/>
        <end position="31"/>
    </location>
</feature>
<evidence type="ECO:0000313" key="3">
    <source>
        <dbReference type="EMBL" id="QXI18846.1"/>
    </source>
</evidence>
<reference evidence="3 4" key="2">
    <citation type="journal article" date="2021" name="Microorganisms">
        <title>The Ever-Expanding Pseudomonas Genus: Description of 43 New Species and Partition of the Pseudomonas putida Group.</title>
        <authorList>
            <person name="Girard L."/>
            <person name="Lood C."/>
            <person name="Hofte M."/>
            <person name="Vandamme P."/>
            <person name="Rokni-Zadeh H."/>
            <person name="van Noort V."/>
            <person name="Lavigne R."/>
            <person name="De Mot R."/>
        </authorList>
    </citation>
    <scope>NUCLEOTIDE SEQUENCE [LARGE SCALE GENOMIC DNA]</scope>
    <source>
        <strain evidence="3 4">SWRI65</strain>
    </source>
</reference>